<dbReference type="OrthoDB" id="7877306at2"/>
<proteinExistence type="predicted"/>
<dbReference type="EMBL" id="PRDS01000002">
    <property type="protein sequence ID" value="PPB81721.1"/>
    <property type="molecule type" value="Genomic_DNA"/>
</dbReference>
<dbReference type="AlphaFoldDB" id="A0A2S5JJZ9"/>
<organism evidence="1 2">
    <name type="scientific">Albidovulum inexpectatum</name>
    <dbReference type="NCBI Taxonomy" id="196587"/>
    <lineage>
        <taxon>Bacteria</taxon>
        <taxon>Pseudomonadati</taxon>
        <taxon>Pseudomonadota</taxon>
        <taxon>Alphaproteobacteria</taxon>
        <taxon>Rhodobacterales</taxon>
        <taxon>Paracoccaceae</taxon>
        <taxon>Albidovulum</taxon>
    </lineage>
</organism>
<sequence>MAISVHILKQRGLVYVRYSGQIRVEETMAAFAAHLKHPDFRPGMKQLVDLAAVTGWDHDFVGLMEMQAEKAQHLMDPRRELIFVYYAPTPVTRSLAQTIIRSWEGIDAVIVRVQETEAGALSILGQPETSFADLLDHAR</sequence>
<gene>
    <name evidence="1" type="ORF">LV82_00933</name>
</gene>
<dbReference type="Proteomes" id="UP000239736">
    <property type="component" value="Unassembled WGS sequence"/>
</dbReference>
<evidence type="ECO:0000313" key="2">
    <source>
        <dbReference type="Proteomes" id="UP000239736"/>
    </source>
</evidence>
<dbReference type="RefSeq" id="WP_104069780.1">
    <property type="nucleotide sequence ID" value="NZ_PRDS01000002.1"/>
</dbReference>
<reference evidence="1 2" key="1">
    <citation type="submission" date="2018-01" db="EMBL/GenBank/DDBJ databases">
        <title>Genomic Encyclopedia of Archaeal and Bacterial Type Strains, Phase II (KMG-II): from individual species to whole genera.</title>
        <authorList>
            <person name="Goeker M."/>
        </authorList>
    </citation>
    <scope>NUCLEOTIDE SEQUENCE [LARGE SCALE GENOMIC DNA]</scope>
    <source>
        <strain evidence="1 2">DSM 12048</strain>
    </source>
</reference>
<comment type="caution">
    <text evidence="1">The sequence shown here is derived from an EMBL/GenBank/DDBJ whole genome shotgun (WGS) entry which is preliminary data.</text>
</comment>
<keyword evidence="2" id="KW-1185">Reference proteome</keyword>
<accession>A0A2S5JJZ9</accession>
<protein>
    <submittedName>
        <fullName evidence="1">Uncharacterized protein</fullName>
    </submittedName>
</protein>
<name>A0A2S5JJZ9_9RHOB</name>
<evidence type="ECO:0000313" key="1">
    <source>
        <dbReference type="EMBL" id="PPB81721.1"/>
    </source>
</evidence>